<dbReference type="InterPro" id="IPR036849">
    <property type="entry name" value="Enolase-like_C_sf"/>
</dbReference>
<name>A0A931MCW8_9BACT</name>
<dbReference type="EC" id="5.1.1.-" evidence="7"/>
<dbReference type="SFLD" id="SFLDG00180">
    <property type="entry name" value="muconate_cycloisomerase"/>
    <property type="match status" value="1"/>
</dbReference>
<dbReference type="Proteomes" id="UP000628448">
    <property type="component" value="Unassembled WGS sequence"/>
</dbReference>
<feature type="binding site" evidence="6">
    <location>
        <position position="241"/>
    </location>
    <ligand>
        <name>Mg(2+)</name>
        <dbReference type="ChEBI" id="CHEBI:18420"/>
    </ligand>
</feature>
<evidence type="ECO:0000313" key="9">
    <source>
        <dbReference type="EMBL" id="MBG9378277.1"/>
    </source>
</evidence>
<feature type="active site" description="Proton acceptor; specific for (R)-substrate epimerization" evidence="5">
    <location>
        <position position="162"/>
    </location>
</feature>
<dbReference type="InterPro" id="IPR029065">
    <property type="entry name" value="Enolase_C-like"/>
</dbReference>
<evidence type="ECO:0000259" key="8">
    <source>
        <dbReference type="SMART" id="SM00922"/>
    </source>
</evidence>
<organism evidence="9 10">
    <name type="scientific">Panacibacter microcysteis</name>
    <dbReference type="NCBI Taxonomy" id="2793269"/>
    <lineage>
        <taxon>Bacteria</taxon>
        <taxon>Pseudomonadati</taxon>
        <taxon>Bacteroidota</taxon>
        <taxon>Chitinophagia</taxon>
        <taxon>Chitinophagales</taxon>
        <taxon>Chitinophagaceae</taxon>
        <taxon>Panacibacter</taxon>
    </lineage>
</organism>
<keyword evidence="3 6" id="KW-0460">Magnesium</keyword>
<dbReference type="EMBL" id="JADWYR010000002">
    <property type="protein sequence ID" value="MBG9378277.1"/>
    <property type="molecule type" value="Genomic_DNA"/>
</dbReference>
<dbReference type="Gene3D" id="3.30.390.10">
    <property type="entry name" value="Enolase-like, N-terminal domain"/>
    <property type="match status" value="1"/>
</dbReference>
<dbReference type="GO" id="GO:0006518">
    <property type="term" value="P:peptide metabolic process"/>
    <property type="evidence" value="ECO:0007669"/>
    <property type="project" value="UniProtKB-ARBA"/>
</dbReference>
<feature type="active site" description="Proton acceptor; specific for (S)-substrate epimerization" evidence="5">
    <location>
        <position position="266"/>
    </location>
</feature>
<proteinExistence type="inferred from homology"/>
<reference evidence="9" key="1">
    <citation type="submission" date="2020-11" db="EMBL/GenBank/DDBJ databases">
        <title>Bacterial whole genome sequence for Panacibacter sp. DH6.</title>
        <authorList>
            <person name="Le V."/>
            <person name="Ko S."/>
            <person name="Ahn C.-Y."/>
            <person name="Oh H.-M."/>
        </authorList>
    </citation>
    <scope>NUCLEOTIDE SEQUENCE</scope>
    <source>
        <strain evidence="9">DH6</strain>
    </source>
</reference>
<sequence length="356" mass="39008">MKIAAVHAYLEKLPLTKPYTIAYKTIADTSIVFLEIVLDNGITGIGASNPFEEVVGETPLQTLENLQTDFVQQMVGKDIRAFNQLIDEATLHFKHLPGTIAAIDIALHDAFCKHIDIAVADLYGRKINALPTSVTIGIKDIAAMVDEAKLNYNNGFRVLKIKTGLHVEEDIERIVKLREAFAGDITIRVDANQGYDFHQLNQFINATATLDVELIEQPLPRGSEEALLLFPEKERKKIAADESLLDAGFAMQLAQQPLPFGIFNIKLMKCGGIKAANEIATIAKYAGIDLFWGCNDESIAGISAALHIAYACSNTKYLDLDGSFDLSRDLVSGGFMLKDGLMYCTGKAGLGIYKHD</sequence>
<evidence type="ECO:0000256" key="3">
    <source>
        <dbReference type="ARBA" id="ARBA00022842"/>
    </source>
</evidence>
<dbReference type="GO" id="GO:0000287">
    <property type="term" value="F:magnesium ion binding"/>
    <property type="evidence" value="ECO:0007669"/>
    <property type="project" value="UniProtKB-ARBA"/>
</dbReference>
<feature type="domain" description="Mandelate racemase/muconate lactonizing enzyme C-terminal" evidence="8">
    <location>
        <begin position="141"/>
        <end position="231"/>
    </location>
</feature>
<dbReference type="Pfam" id="PF13378">
    <property type="entry name" value="MR_MLE_C"/>
    <property type="match status" value="1"/>
</dbReference>
<dbReference type="PANTHER" id="PTHR48073:SF2">
    <property type="entry name" value="O-SUCCINYLBENZOATE SYNTHASE"/>
    <property type="match status" value="1"/>
</dbReference>
<dbReference type="InterPro" id="IPR013342">
    <property type="entry name" value="Mandelate_racemase_C"/>
</dbReference>
<dbReference type="Gene3D" id="3.20.20.120">
    <property type="entry name" value="Enolase-like C-terminal domain"/>
    <property type="match status" value="1"/>
</dbReference>
<keyword evidence="2 6" id="KW-0479">Metal-binding</keyword>
<dbReference type="InterPro" id="IPR029017">
    <property type="entry name" value="Enolase-like_N"/>
</dbReference>
<evidence type="ECO:0000256" key="6">
    <source>
        <dbReference type="PIRSR" id="PIRSR634603-3"/>
    </source>
</evidence>
<protein>
    <recommendedName>
        <fullName evidence="7">Dipeptide epimerase</fullName>
        <ecNumber evidence="7">5.1.1.-</ecNumber>
    </recommendedName>
</protein>
<evidence type="ECO:0000313" key="10">
    <source>
        <dbReference type="Proteomes" id="UP000628448"/>
    </source>
</evidence>
<dbReference type="SFLD" id="SFLDF00009">
    <property type="entry name" value="o-succinylbenzoate_synthase"/>
    <property type="match status" value="1"/>
</dbReference>
<comment type="similarity">
    <text evidence="1 7">Belongs to the mandelate racemase/muconate lactonizing enzyme family.</text>
</comment>
<dbReference type="Pfam" id="PF02746">
    <property type="entry name" value="MR_MLE_N"/>
    <property type="match status" value="1"/>
</dbReference>
<evidence type="ECO:0000256" key="4">
    <source>
        <dbReference type="ARBA" id="ARBA00023235"/>
    </source>
</evidence>
<dbReference type="GO" id="GO:0016855">
    <property type="term" value="F:racemase and epimerase activity, acting on amino acids and derivatives"/>
    <property type="evidence" value="ECO:0007669"/>
    <property type="project" value="UniProtKB-UniRule"/>
</dbReference>
<evidence type="ECO:0000256" key="7">
    <source>
        <dbReference type="RuleBase" id="RU366006"/>
    </source>
</evidence>
<dbReference type="SFLD" id="SFLDS00001">
    <property type="entry name" value="Enolase"/>
    <property type="match status" value="1"/>
</dbReference>
<dbReference type="RefSeq" id="WP_196992317.1">
    <property type="nucleotide sequence ID" value="NZ_JADWYR010000002.1"/>
</dbReference>
<comment type="caution">
    <text evidence="9">The sequence shown here is derived from an EMBL/GenBank/DDBJ whole genome shotgun (WGS) entry which is preliminary data.</text>
</comment>
<dbReference type="CDD" id="cd03319">
    <property type="entry name" value="L-Ala-DL-Glu_epimerase"/>
    <property type="match status" value="1"/>
</dbReference>
<dbReference type="PANTHER" id="PTHR48073">
    <property type="entry name" value="O-SUCCINYLBENZOATE SYNTHASE-RELATED"/>
    <property type="match status" value="1"/>
</dbReference>
<dbReference type="InterPro" id="IPR034603">
    <property type="entry name" value="Dipeptide_epimerase"/>
</dbReference>
<gene>
    <name evidence="9" type="ORF">I5907_18710</name>
</gene>
<dbReference type="SUPFAM" id="SSF54826">
    <property type="entry name" value="Enolase N-terminal domain-like"/>
    <property type="match status" value="1"/>
</dbReference>
<dbReference type="SUPFAM" id="SSF51604">
    <property type="entry name" value="Enolase C-terminal domain-like"/>
    <property type="match status" value="1"/>
</dbReference>
<dbReference type="InterPro" id="IPR013341">
    <property type="entry name" value="Mandelate_racemase_N_dom"/>
</dbReference>
<dbReference type="AlphaFoldDB" id="A0A931MCW8"/>
<feature type="binding site" evidence="6">
    <location>
        <position position="190"/>
    </location>
    <ligand>
        <name>Mg(2+)</name>
        <dbReference type="ChEBI" id="CHEBI:18420"/>
    </ligand>
</feature>
<comment type="cofactor">
    <cofactor evidence="6 7">
        <name>Mg(2+)</name>
        <dbReference type="ChEBI" id="CHEBI:18420"/>
    </cofactor>
    <text evidence="6 7">Binds 1 Mg(2+) ion per subunit.</text>
</comment>
<evidence type="ECO:0000256" key="1">
    <source>
        <dbReference type="ARBA" id="ARBA00008031"/>
    </source>
</evidence>
<accession>A0A931MCW8</accession>
<evidence type="ECO:0000256" key="2">
    <source>
        <dbReference type="ARBA" id="ARBA00022723"/>
    </source>
</evidence>
<feature type="binding site" evidence="6">
    <location>
        <position position="216"/>
    </location>
    <ligand>
        <name>Mg(2+)</name>
        <dbReference type="ChEBI" id="CHEBI:18420"/>
    </ligand>
</feature>
<evidence type="ECO:0000256" key="5">
    <source>
        <dbReference type="PIRSR" id="PIRSR634603-1"/>
    </source>
</evidence>
<keyword evidence="10" id="KW-1185">Reference proteome</keyword>
<keyword evidence="4 7" id="KW-0413">Isomerase</keyword>
<dbReference type="SMART" id="SM00922">
    <property type="entry name" value="MR_MLE"/>
    <property type="match status" value="1"/>
</dbReference>